<dbReference type="EMBL" id="SMKP01000261">
    <property type="protein sequence ID" value="TDD07718.1"/>
    <property type="molecule type" value="Genomic_DNA"/>
</dbReference>
<dbReference type="Proteomes" id="UP000294543">
    <property type="component" value="Unassembled WGS sequence"/>
</dbReference>
<sequence>MYESRQVDLHRYSCGLGVDLTVPAGTRLARVATRDGAFAGASQGLTSDEDVLLPGEGTFDVYVVQWGLPAGSDGTDVRTPTR</sequence>
<dbReference type="AlphaFoldDB" id="A0A4R4VP98"/>
<gene>
    <name evidence="1" type="ORF">E1294_48055</name>
</gene>
<comment type="caution">
    <text evidence="1">The sequence shown here is derived from an EMBL/GenBank/DDBJ whole genome shotgun (WGS) entry which is preliminary data.</text>
</comment>
<dbReference type="RefSeq" id="WP_132518838.1">
    <property type="nucleotide sequence ID" value="NZ_SMKP01000261.1"/>
</dbReference>
<proteinExistence type="predicted"/>
<name>A0A4R4VP98_9ACTN</name>
<protein>
    <submittedName>
        <fullName evidence="1">Uncharacterized protein</fullName>
    </submittedName>
</protein>
<organism evidence="1 2">
    <name type="scientific">Nonomuraea diastatica</name>
    <dbReference type="NCBI Taxonomy" id="1848329"/>
    <lineage>
        <taxon>Bacteria</taxon>
        <taxon>Bacillati</taxon>
        <taxon>Actinomycetota</taxon>
        <taxon>Actinomycetes</taxon>
        <taxon>Streptosporangiales</taxon>
        <taxon>Streptosporangiaceae</taxon>
        <taxon>Nonomuraea</taxon>
    </lineage>
</organism>
<keyword evidence="2" id="KW-1185">Reference proteome</keyword>
<reference evidence="1 2" key="1">
    <citation type="submission" date="2019-03" db="EMBL/GenBank/DDBJ databases">
        <title>Draft genome sequences of novel Actinobacteria.</title>
        <authorList>
            <person name="Sahin N."/>
            <person name="Ay H."/>
            <person name="Saygin H."/>
        </authorList>
    </citation>
    <scope>NUCLEOTIDE SEQUENCE [LARGE SCALE GENOMIC DNA]</scope>
    <source>
        <strain evidence="1 2">KC712</strain>
    </source>
</reference>
<evidence type="ECO:0000313" key="2">
    <source>
        <dbReference type="Proteomes" id="UP000294543"/>
    </source>
</evidence>
<dbReference type="OrthoDB" id="614750at2"/>
<evidence type="ECO:0000313" key="1">
    <source>
        <dbReference type="EMBL" id="TDD07718.1"/>
    </source>
</evidence>
<accession>A0A4R4VP98</accession>